<dbReference type="InterPro" id="IPR052472">
    <property type="entry name" value="MORN3"/>
</dbReference>
<evidence type="ECO:0000313" key="7">
    <source>
        <dbReference type="EMBL" id="AGO84385.1"/>
    </source>
</evidence>
<dbReference type="InterPro" id="IPR001810">
    <property type="entry name" value="F-box_dom"/>
</dbReference>
<gene>
    <name evidence="7" type="ORF">psal_cds_544</name>
</gene>
<dbReference type="Pfam" id="PF02493">
    <property type="entry name" value="MORN"/>
    <property type="match status" value="5"/>
</dbReference>
<protein>
    <recommendedName>
        <fullName evidence="4">MORN repeat-containing protein 3</fullName>
    </recommendedName>
</protein>
<keyword evidence="8" id="KW-1185">Reference proteome</keyword>
<keyword evidence="3" id="KW-0968">Cytoplasmic vesicle</keyword>
<dbReference type="PROSITE" id="PS50181">
    <property type="entry name" value="FBOX"/>
    <property type="match status" value="1"/>
</dbReference>
<dbReference type="PANTHER" id="PTHR46511">
    <property type="entry name" value="MORN REPEAT-CONTAINING PROTEIN 3"/>
    <property type="match status" value="1"/>
</dbReference>
<organism evidence="7 8">
    <name type="scientific">Pandoravirus salinus</name>
    <dbReference type="NCBI Taxonomy" id="1349410"/>
    <lineage>
        <taxon>Viruses</taxon>
        <taxon>Pandoravirus</taxon>
    </lineage>
</organism>
<evidence type="ECO:0000313" key="8">
    <source>
        <dbReference type="Proteomes" id="UP000204584"/>
    </source>
</evidence>
<comment type="subcellular location">
    <subcellularLocation>
        <location evidence="1">Cytoplasmic vesicle</location>
        <location evidence="1">Secretory vesicle</location>
        <location evidence="1">Acrosome</location>
    </subcellularLocation>
</comment>
<name>S4W2H2_9VIRU</name>
<dbReference type="Pfam" id="PF12937">
    <property type="entry name" value="F-box-like"/>
    <property type="match status" value="1"/>
</dbReference>
<evidence type="ECO:0000259" key="6">
    <source>
        <dbReference type="PROSITE" id="PS50181"/>
    </source>
</evidence>
<dbReference type="SUPFAM" id="SSF82185">
    <property type="entry name" value="Histone H3 K4-specific methyltransferase SET7/9 N-terminal domain"/>
    <property type="match status" value="2"/>
</dbReference>
<dbReference type="Proteomes" id="UP000204584">
    <property type="component" value="Segment"/>
</dbReference>
<evidence type="ECO:0000256" key="2">
    <source>
        <dbReference type="ARBA" id="ARBA00022737"/>
    </source>
</evidence>
<evidence type="ECO:0000256" key="3">
    <source>
        <dbReference type="ARBA" id="ARBA00023329"/>
    </source>
</evidence>
<dbReference type="Gene3D" id="2.20.110.10">
    <property type="entry name" value="Histone H3 K4-specific methyltransferase SET7/9 N-terminal domain"/>
    <property type="match status" value="2"/>
</dbReference>
<dbReference type="EMBL" id="KC977571">
    <property type="protein sequence ID" value="AGO84385.1"/>
    <property type="molecule type" value="Genomic_DNA"/>
</dbReference>
<evidence type="ECO:0000256" key="1">
    <source>
        <dbReference type="ARBA" id="ARBA00004218"/>
    </source>
</evidence>
<dbReference type="PANTHER" id="PTHR46511:SF1">
    <property type="entry name" value="MORN REPEAT-CONTAINING PROTEIN 3"/>
    <property type="match status" value="1"/>
</dbReference>
<dbReference type="Gene3D" id="1.20.1280.50">
    <property type="match status" value="1"/>
</dbReference>
<feature type="domain" description="F-box" evidence="6">
    <location>
        <begin position="19"/>
        <end position="66"/>
    </location>
</feature>
<evidence type="ECO:0000256" key="5">
    <source>
        <dbReference type="ARBA" id="ARBA00045851"/>
    </source>
</evidence>
<dbReference type="SUPFAM" id="SSF81383">
    <property type="entry name" value="F-box domain"/>
    <property type="match status" value="1"/>
</dbReference>
<keyword evidence="2" id="KW-0677">Repeat</keyword>
<dbReference type="InterPro" id="IPR003409">
    <property type="entry name" value="MORN"/>
</dbReference>
<dbReference type="KEGG" id="vg:16606172"/>
<sequence length="401" mass="44664">MPTSRQEKKAYDRPPRRTMTTIDDLPDELVLKIIESVHCAHTALCLARTSTRHHRLATDEALWRSFYWERFGAPTPSCDAFLGASGKSWMWMYRARFPPNPRHAPTAGTVHAPEYAYSGDLVDGRPHGWGLLVRCVQDATIYAQRHAGTAGPYPDYRTIAWRPIKHYQGQWQHGHTEGFGTAHYTNGDRYEGHWKRDRRHGRGVYTADDWRIDSDWVDGKCQGDTTVACSQGTWIGETDGGHFVGLVTLHYKDGGRVWGEWGSEYTPRTTFRGTVFQTRPGGPSYSGGCAHGKAHGFGVLVMPDGCRYQATWDRGIPCGPAVVTYSDGSQWEGVWGWGSLEDKRGTVTRHAPQALDVGPCACMACVSGGAEPDVYPIDGPADCRLDVFERVERTQSGLENT</sequence>
<dbReference type="SMART" id="SM00698">
    <property type="entry name" value="MORN"/>
    <property type="match status" value="5"/>
</dbReference>
<dbReference type="RefSeq" id="YP_008437456.1">
    <property type="nucleotide sequence ID" value="NC_022098.1"/>
</dbReference>
<dbReference type="InterPro" id="IPR036047">
    <property type="entry name" value="F-box-like_dom_sf"/>
</dbReference>
<comment type="function">
    <text evidence="5">Assembles a suppression complex (suppresome) by tethering SIRT1 and MDM2 to regulate composite modifications of p53/TP53. Confers both deacetylation-mediated functional inactivation, by SIRT1, and ubiquitination-dependent degradation, by MDM2, of p53/TP53, promoting a proliferative and cell survival behaviors. May play a role in the regulation of spermatogenesis.</text>
</comment>
<reference evidence="7 8" key="1">
    <citation type="journal article" date="2013" name="Science">
        <title>Pandoraviruses: amoeba viruses with genomes up to 2.5 Mb reaching that of parasitic eukaryotes.</title>
        <authorList>
            <person name="Philippe N."/>
            <person name="Legendre M."/>
            <person name="Doutre G."/>
            <person name="Coute Y."/>
            <person name="Poirot O."/>
            <person name="Lescot M."/>
            <person name="Arslan D."/>
            <person name="Seltzer V."/>
            <person name="Bertaux L."/>
            <person name="Bruley C."/>
            <person name="Garin J."/>
            <person name="Claverie J.M."/>
            <person name="Abergel C."/>
        </authorList>
    </citation>
    <scope>NUCLEOTIDE SEQUENCE [LARGE SCALE GENOMIC DNA]</scope>
</reference>
<dbReference type="GeneID" id="16606172"/>
<evidence type="ECO:0000256" key="4">
    <source>
        <dbReference type="ARBA" id="ARBA00039854"/>
    </source>
</evidence>
<proteinExistence type="predicted"/>
<accession>S4W2H2</accession>